<accession>S4W3L2</accession>
<organism evidence="4 5">
    <name type="scientific">Pandoravirus salinus</name>
    <dbReference type="NCBI Taxonomy" id="1349410"/>
    <lineage>
        <taxon>Viruses</taxon>
        <taxon>Pandoravirus</taxon>
    </lineage>
</organism>
<reference evidence="4 5" key="1">
    <citation type="journal article" date="2013" name="Science">
        <title>Pandoraviruses: amoeba viruses with genomes up to 2.5 Mb reaching that of parasitic eukaryotes.</title>
        <authorList>
            <person name="Philippe N."/>
            <person name="Legendre M."/>
            <person name="Doutre G."/>
            <person name="Coute Y."/>
            <person name="Poirot O."/>
            <person name="Lescot M."/>
            <person name="Arslan D."/>
            <person name="Seltzer V."/>
            <person name="Bertaux L."/>
            <person name="Bruley C."/>
            <person name="Garin J."/>
            <person name="Claverie J.M."/>
            <person name="Abergel C."/>
        </authorList>
    </citation>
    <scope>NUCLEOTIDE SEQUENCE [LARGE SCALE GENOMIC DNA]</scope>
</reference>
<feature type="domain" description="F-box" evidence="3">
    <location>
        <begin position="34"/>
        <end position="81"/>
    </location>
</feature>
<dbReference type="InterPro" id="IPR001810">
    <property type="entry name" value="F-box_dom"/>
</dbReference>
<evidence type="ECO:0000313" key="4">
    <source>
        <dbReference type="EMBL" id="AGO84875.1"/>
    </source>
</evidence>
<dbReference type="EMBL" id="KC977571">
    <property type="protein sequence ID" value="AGO84875.1"/>
    <property type="molecule type" value="Genomic_DNA"/>
</dbReference>
<gene>
    <name evidence="4" type="ORF">psal_cds_833</name>
</gene>
<dbReference type="Gene3D" id="1.20.1280.50">
    <property type="match status" value="1"/>
</dbReference>
<keyword evidence="5" id="KW-1185">Reference proteome</keyword>
<dbReference type="Pfam" id="PF12937">
    <property type="entry name" value="F-box-like"/>
    <property type="match status" value="1"/>
</dbReference>
<dbReference type="SUPFAM" id="SSF82185">
    <property type="entry name" value="Histone H3 K4-specific methyltransferase SET7/9 N-terminal domain"/>
    <property type="match status" value="2"/>
</dbReference>
<dbReference type="Gene3D" id="2.20.110.10">
    <property type="entry name" value="Histone H3 K4-specific methyltransferase SET7/9 N-terminal domain"/>
    <property type="match status" value="4"/>
</dbReference>
<dbReference type="InterPro" id="IPR003409">
    <property type="entry name" value="MORN"/>
</dbReference>
<dbReference type="PROSITE" id="PS50181">
    <property type="entry name" value="FBOX"/>
    <property type="match status" value="1"/>
</dbReference>
<evidence type="ECO:0000256" key="1">
    <source>
        <dbReference type="ARBA" id="ARBA00022737"/>
    </source>
</evidence>
<dbReference type="KEGG" id="vg:16606662"/>
<protein>
    <submittedName>
        <fullName evidence="4">Morn repeat domain containing protein</fullName>
    </submittedName>
</protein>
<dbReference type="Pfam" id="PF02493">
    <property type="entry name" value="MORN"/>
    <property type="match status" value="9"/>
</dbReference>
<dbReference type="InterPro" id="IPR036047">
    <property type="entry name" value="F-box-like_dom_sf"/>
</dbReference>
<dbReference type="PANTHER" id="PTHR23084">
    <property type="entry name" value="PHOSPHATIDYLINOSITOL-4-PHOSPHATE 5-KINASE RELATED"/>
    <property type="match status" value="1"/>
</dbReference>
<evidence type="ECO:0000313" key="5">
    <source>
        <dbReference type="Proteomes" id="UP000204584"/>
    </source>
</evidence>
<keyword evidence="1" id="KW-0677">Repeat</keyword>
<evidence type="ECO:0000259" key="3">
    <source>
        <dbReference type="PROSITE" id="PS50181"/>
    </source>
</evidence>
<dbReference type="SUPFAM" id="SSF81383">
    <property type="entry name" value="F-box domain"/>
    <property type="match status" value="1"/>
</dbReference>
<name>S4W3L2_9VIRU</name>
<dbReference type="GeneID" id="16606662"/>
<dbReference type="PANTHER" id="PTHR23084:SF263">
    <property type="entry name" value="MORN REPEAT-CONTAINING PROTEIN 1"/>
    <property type="match status" value="1"/>
</dbReference>
<evidence type="ECO:0000256" key="2">
    <source>
        <dbReference type="SAM" id="MobiDB-lite"/>
    </source>
</evidence>
<dbReference type="SMART" id="SM00698">
    <property type="entry name" value="MORN"/>
    <property type="match status" value="9"/>
</dbReference>
<dbReference type="RefSeq" id="YP_008437949.1">
    <property type="nucleotide sequence ID" value="NC_022098.1"/>
</dbReference>
<dbReference type="Proteomes" id="UP000204584">
    <property type="component" value="Segment"/>
</dbReference>
<sequence>MEKSNTTAPCDQGDAVTRPAKRQRGHADHHACTLDLFGRLPDELLLAVLVTLDDTRLLASWAQTSRRHRRLANDPLVWRRLCESHFGPPLHRRFLEMGKCWRWLYRAQARIASATGDDTGAIILEVDEDNYHVYWGDCLNGLPHGYGLRLQLPSRHCNPDLSPARVKACVTDSPNAPIDAGHEGEWRNGQRHGYGVGMAADGGREECNFVDNKVNGYGVCVWADGTTYEGMWRDNNAEGFGVQKWPDGNSHRGLFFDGQPHGYGTFLWADGQVYRGMWRCNQRDGYGTCVYTNGTAHQGEWRDDMPNGFGVSTKANGTAYKGDWLNGLRHGYGIYTKSDGCRYSGWWMHNFREGRGMWEYADGSCVQGRWWHWGLNHGIVTRHRAGEPPCIEDFLCTACIIVAVGGGRRSMDVCRESSDA</sequence>
<proteinExistence type="predicted"/>
<feature type="region of interest" description="Disordered" evidence="2">
    <location>
        <begin position="1"/>
        <end position="24"/>
    </location>
</feature>